<protein>
    <submittedName>
        <fullName evidence="1">Putative phage endopeptidase protein Pb1B</fullName>
    </submittedName>
</protein>
<organism evidence="1">
    <name type="scientific">unidentified microorganism</name>
    <dbReference type="NCBI Taxonomy" id="81726"/>
    <lineage>
        <taxon>unclassified sequences</taxon>
        <taxon>environmental samples</taxon>
    </lineage>
</organism>
<reference evidence="1" key="1">
    <citation type="journal article" date="2005" name="Environ. Microbiol.">
        <title>Novel hydrolase diversity retrieved from a metagenome library of bovine rumen microflora.</title>
        <authorList>
            <person name="Ferrer M."/>
            <person name="Golyshina O.V."/>
            <person name="Chernikova T.N."/>
            <person name="Khachane A.N."/>
            <person name="Reyes-Duarte D."/>
            <person name="Santos V.A.P.M.D."/>
            <person name="Strompl C."/>
            <person name="Elborough K."/>
            <person name="Jarvis G."/>
            <person name="Neef A."/>
            <person name="Yakimov M.M."/>
            <person name="Timmis K.N."/>
            <person name="Golyshin P.N."/>
        </authorList>
    </citation>
    <scope>NUCLEOTIDE SEQUENCE</scope>
</reference>
<dbReference type="EMBL" id="AM050328">
    <property type="protein sequence ID" value="CAJ19112.1"/>
    <property type="molecule type" value="Genomic_DNA"/>
</dbReference>
<name>Q2YI87_9ZZZZ</name>
<sequence>DPTKAQLNARADEYIEDNNIGVPYVDTVTVSFVPLWETEEYKDVAVLEQVSLGDTVHVKYGRFDFKTRMVEYTYDTIKGRYTSCTLGTKQATFSNTIQQVAGTTSAMSGNVYSDSPNFSENVEVTNGVNTAEFGIKPTGIHSGRFYASGFVTRSSTTAVLYIHGGMTGWYATRITNIIASIRTADGGYLGGAENSDLTSYIEYQAFHVESEHDGSMADQIGWMEHHKQHTD</sequence>
<accession>Q2YI87</accession>
<dbReference type="AlphaFoldDB" id="Q2YI87"/>
<feature type="non-terminal residue" evidence="1">
    <location>
        <position position="1"/>
    </location>
</feature>
<evidence type="ECO:0000313" key="1">
    <source>
        <dbReference type="EMBL" id="CAJ19112.1"/>
    </source>
</evidence>
<proteinExistence type="predicted"/>